<dbReference type="InterPro" id="IPR051319">
    <property type="entry name" value="Oligoribo/pAp-PDE_c-di-AMP_PDE"/>
</dbReference>
<keyword evidence="9" id="KW-0732">Signal</keyword>
<dbReference type="InterPro" id="IPR038222">
    <property type="entry name" value="DHHA2_dom_sf"/>
</dbReference>
<keyword evidence="5" id="KW-0378">Hydrolase</keyword>
<dbReference type="SMART" id="SM01131">
    <property type="entry name" value="DHHA2"/>
    <property type="match status" value="1"/>
</dbReference>
<dbReference type="Pfam" id="PF01368">
    <property type="entry name" value="DHH"/>
    <property type="match status" value="1"/>
</dbReference>
<dbReference type="Pfam" id="PF02833">
    <property type="entry name" value="DHHA2"/>
    <property type="match status" value="1"/>
</dbReference>
<keyword evidence="13" id="KW-1185">Reference proteome</keyword>
<evidence type="ECO:0000256" key="2">
    <source>
        <dbReference type="ARBA" id="ARBA00010331"/>
    </source>
</evidence>
<name>A0A815VBP3_ADIRI</name>
<dbReference type="Gene3D" id="3.10.310.20">
    <property type="entry name" value="DHHA2 domain"/>
    <property type="match status" value="1"/>
</dbReference>
<reference evidence="12" key="1">
    <citation type="submission" date="2021-02" db="EMBL/GenBank/DDBJ databases">
        <authorList>
            <person name="Nowell W R."/>
        </authorList>
    </citation>
    <scope>NUCLEOTIDE SEQUENCE</scope>
</reference>
<evidence type="ECO:0000256" key="5">
    <source>
        <dbReference type="ARBA" id="ARBA00022801"/>
    </source>
</evidence>
<evidence type="ECO:0000313" key="13">
    <source>
        <dbReference type="Proteomes" id="UP000663828"/>
    </source>
</evidence>
<evidence type="ECO:0000256" key="8">
    <source>
        <dbReference type="ARBA" id="ARBA00047820"/>
    </source>
</evidence>
<keyword evidence="4" id="KW-0479">Metal-binding</keyword>
<dbReference type="GO" id="GO:0046872">
    <property type="term" value="F:metal ion binding"/>
    <property type="evidence" value="ECO:0007669"/>
    <property type="project" value="UniProtKB-KW"/>
</dbReference>
<evidence type="ECO:0000256" key="3">
    <source>
        <dbReference type="ARBA" id="ARBA00012146"/>
    </source>
</evidence>
<dbReference type="Proteomes" id="UP000663852">
    <property type="component" value="Unassembled WGS sequence"/>
</dbReference>
<dbReference type="EMBL" id="CAJNOR010002177">
    <property type="protein sequence ID" value="CAF1258682.1"/>
    <property type="molecule type" value="Genomic_DNA"/>
</dbReference>
<sequence length="362" mass="41286">MLSFNWQLILITVNLLTKFVLSIDRLDELMLMNLLSKRNLLTKKVSYNQNQLFIFGHINPDTDAVVSALVFADYLRRQKINAKPYRLGDLNKETKFVLQKAGVKPPKLLPDDLPEGTAVALVDHNESQQSMVNLTKMHVKYVVDHHKLGDLTTAEPVYLRFEPMGSTATILTKLYRENKIHIGKKIATLLLSAILSDTLQFRSSTTTNDDRLMLNYLLRIAQIVDIDSYANEMFTAKSDLTGYSIEQILLLDYKTFVFNGQVWGIGFAETFNSSYILNRKDELISTMLEEKKKKNNITGILFSIIDIAKIRNFMIIPGEPERSVIEEAFNVDIQNGIADLGSRISRKKNIVPTLESYFKLNN</sequence>
<evidence type="ECO:0000256" key="9">
    <source>
        <dbReference type="SAM" id="SignalP"/>
    </source>
</evidence>
<dbReference type="InterPro" id="IPR038763">
    <property type="entry name" value="DHH_sf"/>
</dbReference>
<evidence type="ECO:0000313" key="11">
    <source>
        <dbReference type="EMBL" id="CAF1258682.1"/>
    </source>
</evidence>
<proteinExistence type="inferred from homology"/>
<comment type="caution">
    <text evidence="12">The sequence shown here is derived from an EMBL/GenBank/DDBJ whole genome shotgun (WGS) entry which is preliminary data.</text>
</comment>
<dbReference type="FunFam" id="3.90.1640.10:FF:000001">
    <property type="entry name" value="Probable manganese-dependent inorganic pyrophosphatase"/>
    <property type="match status" value="1"/>
</dbReference>
<keyword evidence="6" id="KW-0464">Manganese</keyword>
<dbReference type="EC" id="3.6.1.1" evidence="3"/>
<organism evidence="12 14">
    <name type="scientific">Adineta ricciae</name>
    <name type="common">Rotifer</name>
    <dbReference type="NCBI Taxonomy" id="249248"/>
    <lineage>
        <taxon>Eukaryota</taxon>
        <taxon>Metazoa</taxon>
        <taxon>Spiralia</taxon>
        <taxon>Gnathifera</taxon>
        <taxon>Rotifera</taxon>
        <taxon>Eurotatoria</taxon>
        <taxon>Bdelloidea</taxon>
        <taxon>Adinetida</taxon>
        <taxon>Adinetidae</taxon>
        <taxon>Adineta</taxon>
    </lineage>
</organism>
<evidence type="ECO:0000256" key="1">
    <source>
        <dbReference type="ARBA" id="ARBA00001936"/>
    </source>
</evidence>
<comment type="cofactor">
    <cofactor evidence="1">
        <name>Mn(2+)</name>
        <dbReference type="ChEBI" id="CHEBI:29035"/>
    </cofactor>
</comment>
<dbReference type="Proteomes" id="UP000663828">
    <property type="component" value="Unassembled WGS sequence"/>
</dbReference>
<dbReference type="SUPFAM" id="SSF64182">
    <property type="entry name" value="DHH phosphoesterases"/>
    <property type="match status" value="1"/>
</dbReference>
<evidence type="ECO:0000259" key="10">
    <source>
        <dbReference type="SMART" id="SM01131"/>
    </source>
</evidence>
<dbReference type="GO" id="GO:0004427">
    <property type="term" value="F:inorganic diphosphate phosphatase activity"/>
    <property type="evidence" value="ECO:0007669"/>
    <property type="project" value="UniProtKB-EC"/>
</dbReference>
<dbReference type="NCBIfam" id="NF003877">
    <property type="entry name" value="PRK05427.1"/>
    <property type="match status" value="1"/>
</dbReference>
<dbReference type="Gene3D" id="3.90.1640.10">
    <property type="entry name" value="inorganic pyrophosphatase (n-terminal core)"/>
    <property type="match status" value="1"/>
</dbReference>
<comment type="similarity">
    <text evidence="2">Belongs to the PPase class C family. Prune subfamily.</text>
</comment>
<dbReference type="OrthoDB" id="374045at2759"/>
<dbReference type="AlphaFoldDB" id="A0A815VBP3"/>
<evidence type="ECO:0000313" key="12">
    <source>
        <dbReference type="EMBL" id="CAF1530358.1"/>
    </source>
</evidence>
<feature type="chain" id="PRO_5035607631" description="inorganic diphosphatase" evidence="9">
    <location>
        <begin position="23"/>
        <end position="362"/>
    </location>
</feature>
<accession>A0A815VBP3</accession>
<dbReference type="PANTHER" id="PTHR47618:SF1">
    <property type="entry name" value="BIFUNCTIONAL OLIGORIBONUCLEASE AND PAP PHOSPHATASE NRNA"/>
    <property type="match status" value="1"/>
</dbReference>
<dbReference type="InterPro" id="IPR004097">
    <property type="entry name" value="DHHA2"/>
</dbReference>
<evidence type="ECO:0000256" key="4">
    <source>
        <dbReference type="ARBA" id="ARBA00022723"/>
    </source>
</evidence>
<dbReference type="PANTHER" id="PTHR47618">
    <property type="entry name" value="BIFUNCTIONAL OLIGORIBONUCLEASE AND PAP PHOSPHATASE NRNA"/>
    <property type="match status" value="1"/>
</dbReference>
<gene>
    <name evidence="12" type="ORF">EDS130_LOCUS44523</name>
    <name evidence="11" type="ORF">XAT740_LOCUS26657</name>
</gene>
<evidence type="ECO:0000256" key="6">
    <source>
        <dbReference type="ARBA" id="ARBA00023211"/>
    </source>
</evidence>
<protein>
    <recommendedName>
        <fullName evidence="3">inorganic diphosphatase</fullName>
        <ecNumber evidence="3">3.6.1.1</ecNumber>
    </recommendedName>
    <alternativeName>
        <fullName evidence="7">Pyrophosphate phospho-hydrolase</fullName>
    </alternativeName>
</protein>
<evidence type="ECO:0000256" key="7">
    <source>
        <dbReference type="ARBA" id="ARBA00032535"/>
    </source>
</evidence>
<dbReference type="InterPro" id="IPR001667">
    <property type="entry name" value="DDH_dom"/>
</dbReference>
<dbReference type="EMBL" id="CAJNOJ010000871">
    <property type="protein sequence ID" value="CAF1530358.1"/>
    <property type="molecule type" value="Genomic_DNA"/>
</dbReference>
<feature type="signal peptide" evidence="9">
    <location>
        <begin position="1"/>
        <end position="22"/>
    </location>
</feature>
<dbReference type="GO" id="GO:0005737">
    <property type="term" value="C:cytoplasm"/>
    <property type="evidence" value="ECO:0007669"/>
    <property type="project" value="InterPro"/>
</dbReference>
<evidence type="ECO:0000313" key="14">
    <source>
        <dbReference type="Proteomes" id="UP000663852"/>
    </source>
</evidence>
<feature type="domain" description="DHHA2" evidence="10">
    <location>
        <begin position="230"/>
        <end position="358"/>
    </location>
</feature>
<comment type="catalytic activity">
    <reaction evidence="8">
        <text>diphosphate + H2O = 2 phosphate + H(+)</text>
        <dbReference type="Rhea" id="RHEA:24576"/>
        <dbReference type="ChEBI" id="CHEBI:15377"/>
        <dbReference type="ChEBI" id="CHEBI:15378"/>
        <dbReference type="ChEBI" id="CHEBI:33019"/>
        <dbReference type="ChEBI" id="CHEBI:43474"/>
        <dbReference type="EC" id="3.6.1.1"/>
    </reaction>
</comment>